<organism evidence="2 3">
    <name type="scientific">Natronospirillum operosum</name>
    <dbReference type="NCBI Taxonomy" id="2759953"/>
    <lineage>
        <taxon>Bacteria</taxon>
        <taxon>Pseudomonadati</taxon>
        <taxon>Pseudomonadota</taxon>
        <taxon>Gammaproteobacteria</taxon>
        <taxon>Oceanospirillales</taxon>
        <taxon>Natronospirillaceae</taxon>
        <taxon>Natronospirillum</taxon>
    </lineage>
</organism>
<proteinExistence type="predicted"/>
<dbReference type="Proteomes" id="UP000297475">
    <property type="component" value="Unassembled WGS sequence"/>
</dbReference>
<dbReference type="GO" id="GO:0016787">
    <property type="term" value="F:hydrolase activity"/>
    <property type="evidence" value="ECO:0007669"/>
    <property type="project" value="UniProtKB-KW"/>
</dbReference>
<dbReference type="OrthoDB" id="503788at2"/>
<keyword evidence="2" id="KW-0378">Hydrolase</keyword>
<dbReference type="InterPro" id="IPR050491">
    <property type="entry name" value="AmpC-like"/>
</dbReference>
<evidence type="ECO:0000313" key="2">
    <source>
        <dbReference type="EMBL" id="TGG90635.1"/>
    </source>
</evidence>
<keyword evidence="3" id="KW-1185">Reference proteome</keyword>
<dbReference type="SUPFAM" id="SSF56601">
    <property type="entry name" value="beta-lactamase/transpeptidase-like"/>
    <property type="match status" value="1"/>
</dbReference>
<evidence type="ECO:0000259" key="1">
    <source>
        <dbReference type="Pfam" id="PF00144"/>
    </source>
</evidence>
<dbReference type="EMBL" id="SRMF01000012">
    <property type="protein sequence ID" value="TGG90635.1"/>
    <property type="molecule type" value="Genomic_DNA"/>
</dbReference>
<dbReference type="PANTHER" id="PTHR46825">
    <property type="entry name" value="D-ALANYL-D-ALANINE-CARBOXYPEPTIDASE/ENDOPEPTIDASE AMPH"/>
    <property type="match status" value="1"/>
</dbReference>
<feature type="domain" description="Beta-lactamase-related" evidence="1">
    <location>
        <begin position="54"/>
        <end position="371"/>
    </location>
</feature>
<dbReference type="RefSeq" id="WP_135484723.1">
    <property type="nucleotide sequence ID" value="NZ_SRMF01000012.1"/>
</dbReference>
<dbReference type="PANTHER" id="PTHR46825:SF12">
    <property type="entry name" value="PENICILLIN-BINDING PROTEIN 4"/>
    <property type="match status" value="1"/>
</dbReference>
<sequence>MSSLPAGPCLMNPKSTASRALLWMVPIVLFLAACSQQAELCSRPDQHPDCASELQQRLAEARVPGVSVAIIDNRRLVSQWTMGDHADQNGRLLSSVTPFQAGDLTQVVTAMGVLAWLQQADIPLDTAVNEGLDNWQIPDNSRWSGDDVTVRHLLSHRSGLTPTRFQGYRFGERQPNWDALLNGTEPARSAPVQLAGQPGQTCHSSAAAYEVLAYWLENQTGDNFSLWQSRTVLTPLNIPARYRLIGLPSPALGHDWRGETLDGGFRRFVERASSGLWASPSDLARVLMEIMAAEQGVGRVLTDSNLINEMLSPQGCGWGLGMRVERMESGTILSAEGITPGYRSRMIGHLQDGHGVVVMTNGDRGDRIIDDIVAAVRRDYNW</sequence>
<evidence type="ECO:0000313" key="3">
    <source>
        <dbReference type="Proteomes" id="UP000297475"/>
    </source>
</evidence>
<gene>
    <name evidence="2" type="ORF">E4656_18095</name>
</gene>
<dbReference type="AlphaFoldDB" id="A0A4Z0W9I8"/>
<protein>
    <submittedName>
        <fullName evidence="2">Class A beta-lactamase-related serine hydrolase</fullName>
    </submittedName>
</protein>
<dbReference type="Gene3D" id="3.40.710.10">
    <property type="entry name" value="DD-peptidase/beta-lactamase superfamily"/>
    <property type="match status" value="1"/>
</dbReference>
<name>A0A4Z0W9I8_9GAMM</name>
<dbReference type="Pfam" id="PF00144">
    <property type="entry name" value="Beta-lactamase"/>
    <property type="match status" value="1"/>
</dbReference>
<dbReference type="InterPro" id="IPR001466">
    <property type="entry name" value="Beta-lactam-related"/>
</dbReference>
<dbReference type="InterPro" id="IPR012338">
    <property type="entry name" value="Beta-lactam/transpept-like"/>
</dbReference>
<accession>A0A4Z0W9I8</accession>
<reference evidence="2 3" key="1">
    <citation type="submission" date="2019-04" db="EMBL/GenBank/DDBJ databases">
        <title>Natronospirillum operosus gen. nov., sp. nov., a haloalkaliphilic satellite isolated from decaying biomass of laboratory culture of cyanobacterium Geitlerinema sp. and proposal of Natronospirillaceae fam. nov. and Saccharospirillaceae fam. nov.</title>
        <authorList>
            <person name="Kevbrin V."/>
            <person name="Boltyanskaya Y."/>
            <person name="Koziaeva V."/>
            <person name="Grouzdev D.S."/>
            <person name="Park M."/>
            <person name="Cho J."/>
        </authorList>
    </citation>
    <scope>NUCLEOTIDE SEQUENCE [LARGE SCALE GENOMIC DNA]</scope>
    <source>
        <strain evidence="2 3">G-116</strain>
    </source>
</reference>
<comment type="caution">
    <text evidence="2">The sequence shown here is derived from an EMBL/GenBank/DDBJ whole genome shotgun (WGS) entry which is preliminary data.</text>
</comment>